<accession>A0A8T2KT44</accession>
<dbReference type="Proteomes" id="UP000752171">
    <property type="component" value="Unassembled WGS sequence"/>
</dbReference>
<evidence type="ECO:0000313" key="3">
    <source>
        <dbReference type="Proteomes" id="UP000752171"/>
    </source>
</evidence>
<proteinExistence type="predicted"/>
<dbReference type="InterPro" id="IPR052579">
    <property type="entry name" value="Zinc_finger_SWIM"/>
</dbReference>
<protein>
    <recommendedName>
        <fullName evidence="1">ZSWIM1/3 RNaseH-like domain-containing protein</fullName>
    </recommendedName>
</protein>
<organism evidence="2 3">
    <name type="scientific">Astyanax mexicanus</name>
    <name type="common">Blind cave fish</name>
    <name type="synonym">Astyanax fasciatus mexicanus</name>
    <dbReference type="NCBI Taxonomy" id="7994"/>
    <lineage>
        <taxon>Eukaryota</taxon>
        <taxon>Metazoa</taxon>
        <taxon>Chordata</taxon>
        <taxon>Craniata</taxon>
        <taxon>Vertebrata</taxon>
        <taxon>Euteleostomi</taxon>
        <taxon>Actinopterygii</taxon>
        <taxon>Neopterygii</taxon>
        <taxon>Teleostei</taxon>
        <taxon>Ostariophysi</taxon>
        <taxon>Characiformes</taxon>
        <taxon>Characoidei</taxon>
        <taxon>Acestrorhamphidae</taxon>
        <taxon>Acestrorhamphinae</taxon>
        <taxon>Astyanax</taxon>
    </lineage>
</organism>
<dbReference type="PANTHER" id="PTHR31569">
    <property type="entry name" value="SWIM-TYPE DOMAIN-CONTAINING PROTEIN"/>
    <property type="match status" value="1"/>
</dbReference>
<gene>
    <name evidence="2" type="ORF">AMEX_G24009</name>
</gene>
<reference evidence="2 3" key="1">
    <citation type="submission" date="2021-07" db="EMBL/GenBank/DDBJ databases">
        <authorList>
            <person name="Imarazene B."/>
            <person name="Zahm M."/>
            <person name="Klopp C."/>
            <person name="Cabau C."/>
            <person name="Beille S."/>
            <person name="Jouanno E."/>
            <person name="Castinel A."/>
            <person name="Lluch J."/>
            <person name="Gil L."/>
            <person name="Kuchtly C."/>
            <person name="Lopez Roques C."/>
            <person name="Donnadieu C."/>
            <person name="Parrinello H."/>
            <person name="Journot L."/>
            <person name="Du K."/>
            <person name="Schartl M."/>
            <person name="Retaux S."/>
            <person name="Guiguen Y."/>
        </authorList>
    </citation>
    <scope>NUCLEOTIDE SEQUENCE [LARGE SCALE GENOMIC DNA]</scope>
    <source>
        <strain evidence="2">Pach_M1</strain>
        <tissue evidence="2">Testis</tissue>
    </source>
</reference>
<dbReference type="Pfam" id="PF21056">
    <property type="entry name" value="ZSWIM1-3_RNaseH-like"/>
    <property type="match status" value="1"/>
</dbReference>
<dbReference type="InterPro" id="IPR048324">
    <property type="entry name" value="ZSWIM1-3_RNaseH-like"/>
</dbReference>
<dbReference type="AlphaFoldDB" id="A0A8T2KT44"/>
<dbReference type="PANTHER" id="PTHR31569:SF4">
    <property type="entry name" value="SWIM-TYPE DOMAIN-CONTAINING PROTEIN"/>
    <property type="match status" value="1"/>
</dbReference>
<sequence>MADFWVKSIEQSLRKERDGRVERQIHVLKGETHEDFMRTYVDVLHLQGRGYFISRKSRSPNLIQWKCERGNKASGASSGNPEKTRANSCPAYVSFQFVTDNNISGCIVRVLAEHSGHDISNSQENGVNRVDEDLLNYIHECLSQGLSNSEILNSSTVRWSRTYGKNDLRDRRYFLTQKDITGIRAGFNASQRFDRNDSISVDRLIKADLQDSILYYQPLSHKEHQPLIIVFSSQWQQEQCKQFGSSMIFVDATYKGVTQYGFTFYAVLVKTSEGKGVPVAFFVMSEESTSNIEICLRKLQEAANLFTPRCVMVDKDIKEINAIKAVFPHSAVLLCWFHVLQAVHRWLIRRDGGHLNTSARNMVIKGMVSLKQCTSAEEFQKMSEDLLARIETETQSTQVCDYLRKNWLTNAEMWSNFGRLFYHHQSETNNVVER</sequence>
<feature type="domain" description="ZSWIM1/3 RNaseH-like" evidence="1">
    <location>
        <begin position="222"/>
        <end position="333"/>
    </location>
</feature>
<evidence type="ECO:0000313" key="2">
    <source>
        <dbReference type="EMBL" id="KAG9262254.1"/>
    </source>
</evidence>
<evidence type="ECO:0000259" key="1">
    <source>
        <dbReference type="Pfam" id="PF21056"/>
    </source>
</evidence>
<dbReference type="EMBL" id="JAICCE010000021">
    <property type="protein sequence ID" value="KAG9262254.1"/>
    <property type="molecule type" value="Genomic_DNA"/>
</dbReference>
<name>A0A8T2KT44_ASTMX</name>
<comment type="caution">
    <text evidence="2">The sequence shown here is derived from an EMBL/GenBank/DDBJ whole genome shotgun (WGS) entry which is preliminary data.</text>
</comment>